<name>A0A397I1W2_9GLOM</name>
<dbReference type="PANTHER" id="PTHR13093">
    <property type="entry name" value="ZINC FINGER HIT DOMAIN CONTAINING PROTEIN 1"/>
    <property type="match status" value="1"/>
</dbReference>
<dbReference type="OrthoDB" id="74807at2759"/>
<evidence type="ECO:0000256" key="2">
    <source>
        <dbReference type="ARBA" id="ARBA00022771"/>
    </source>
</evidence>
<dbReference type="SUPFAM" id="SSF144232">
    <property type="entry name" value="HIT/MYND zinc finger-like"/>
    <property type="match status" value="1"/>
</dbReference>
<dbReference type="EMBL" id="PQFF01000270">
    <property type="protein sequence ID" value="RHZ68228.1"/>
    <property type="molecule type" value="Genomic_DNA"/>
</dbReference>
<evidence type="ECO:0000313" key="6">
    <source>
        <dbReference type="EMBL" id="RHZ68228.1"/>
    </source>
</evidence>
<comment type="caution">
    <text evidence="6">The sequence shown here is derived from an EMBL/GenBank/DDBJ whole genome shotgun (WGS) entry which is preliminary data.</text>
</comment>
<dbReference type="GO" id="GO:0005634">
    <property type="term" value="C:nucleus"/>
    <property type="evidence" value="ECO:0007669"/>
    <property type="project" value="UniProtKB-ARBA"/>
</dbReference>
<accession>A0A397I1W2</accession>
<dbReference type="Gene3D" id="3.30.60.190">
    <property type="match status" value="1"/>
</dbReference>
<gene>
    <name evidence="6" type="ORF">Glove_296g63</name>
</gene>
<dbReference type="STRING" id="1348612.A0A397I1W2"/>
<organism evidence="6 7">
    <name type="scientific">Diversispora epigaea</name>
    <dbReference type="NCBI Taxonomy" id="1348612"/>
    <lineage>
        <taxon>Eukaryota</taxon>
        <taxon>Fungi</taxon>
        <taxon>Fungi incertae sedis</taxon>
        <taxon>Mucoromycota</taxon>
        <taxon>Glomeromycotina</taxon>
        <taxon>Glomeromycetes</taxon>
        <taxon>Diversisporales</taxon>
        <taxon>Diversisporaceae</taxon>
        <taxon>Diversispora</taxon>
    </lineage>
</organism>
<dbReference type="Proteomes" id="UP000266861">
    <property type="component" value="Unassembled WGS sequence"/>
</dbReference>
<evidence type="ECO:0000313" key="7">
    <source>
        <dbReference type="Proteomes" id="UP000266861"/>
    </source>
</evidence>
<evidence type="ECO:0000256" key="3">
    <source>
        <dbReference type="ARBA" id="ARBA00022833"/>
    </source>
</evidence>
<dbReference type="InterPro" id="IPR039723">
    <property type="entry name" value="Vps71/ZNHIT1"/>
</dbReference>
<dbReference type="InterPro" id="IPR007529">
    <property type="entry name" value="Znf_HIT"/>
</dbReference>
<proteinExistence type="predicted"/>
<dbReference type="AlphaFoldDB" id="A0A397I1W2"/>
<evidence type="ECO:0000256" key="4">
    <source>
        <dbReference type="PROSITE-ProRule" id="PRU00453"/>
    </source>
</evidence>
<keyword evidence="2 4" id="KW-0863">Zinc-finger</keyword>
<dbReference type="Pfam" id="PF04438">
    <property type="entry name" value="zf-HIT"/>
    <property type="match status" value="1"/>
</dbReference>
<dbReference type="GO" id="GO:0008270">
    <property type="term" value="F:zinc ion binding"/>
    <property type="evidence" value="ECO:0007669"/>
    <property type="project" value="UniProtKB-UniRule"/>
</dbReference>
<evidence type="ECO:0000256" key="1">
    <source>
        <dbReference type="ARBA" id="ARBA00022723"/>
    </source>
</evidence>
<keyword evidence="7" id="KW-1185">Reference proteome</keyword>
<sequence>MSKKIDRRTVVLDQTTRNKNIQHHLNELERDNYAEVPELEIVSGTMTKPRRTVEVDTSQNRKTKARSKKELLRQLSVKRNLNALLEESKIDQFPPNIPTYLTVAAGKSRFPPRKFCSVCGFLANYSCKTCGMKYCSVKCLETHEETRCMKYTV</sequence>
<keyword evidence="3" id="KW-0862">Zinc</keyword>
<evidence type="ECO:0000259" key="5">
    <source>
        <dbReference type="PROSITE" id="PS51083"/>
    </source>
</evidence>
<keyword evidence="1" id="KW-0479">Metal-binding</keyword>
<dbReference type="GO" id="GO:0006338">
    <property type="term" value="P:chromatin remodeling"/>
    <property type="evidence" value="ECO:0007669"/>
    <property type="project" value="InterPro"/>
</dbReference>
<dbReference type="PROSITE" id="PS51083">
    <property type="entry name" value="ZF_HIT"/>
    <property type="match status" value="1"/>
</dbReference>
<feature type="domain" description="HIT-type" evidence="5">
    <location>
        <begin position="116"/>
        <end position="148"/>
    </location>
</feature>
<dbReference type="CDD" id="cd21437">
    <property type="entry name" value="zf-HIT_ZNHIT1_like"/>
    <property type="match status" value="1"/>
</dbReference>
<reference evidence="6 7" key="1">
    <citation type="submission" date="2018-08" db="EMBL/GenBank/DDBJ databases">
        <title>Genome and evolution of the arbuscular mycorrhizal fungus Diversispora epigaea (formerly Glomus versiforme) and its bacterial endosymbionts.</title>
        <authorList>
            <person name="Sun X."/>
            <person name="Fei Z."/>
            <person name="Harrison M."/>
        </authorList>
    </citation>
    <scope>NUCLEOTIDE SEQUENCE [LARGE SCALE GENOMIC DNA]</scope>
    <source>
        <strain evidence="6 7">IT104</strain>
    </source>
</reference>
<protein>
    <recommendedName>
        <fullName evidence="5">HIT-type domain-containing protein</fullName>
    </recommendedName>
</protein>